<dbReference type="GO" id="GO:0005968">
    <property type="term" value="C:Rab-protein geranylgeranyltransferase complex"/>
    <property type="evidence" value="ECO:0007669"/>
    <property type="project" value="TreeGrafter"/>
</dbReference>
<feature type="region of interest" description="Disordered" evidence="2">
    <location>
        <begin position="526"/>
        <end position="562"/>
    </location>
</feature>
<dbReference type="Gene3D" id="3.50.50.60">
    <property type="entry name" value="FAD/NAD(P)-binding domain"/>
    <property type="match status" value="2"/>
</dbReference>
<comment type="similarity">
    <text evidence="1">Belongs to the Rab GDI family.</text>
</comment>
<evidence type="ECO:0000313" key="4">
    <source>
        <dbReference type="Proteomes" id="UP001203297"/>
    </source>
</evidence>
<reference evidence="3" key="1">
    <citation type="journal article" date="2022" name="New Phytol.">
        <title>Evolutionary transition to the ectomycorrhizal habit in the genomes of a hyperdiverse lineage of mushroom-forming fungi.</title>
        <authorList>
            <person name="Looney B."/>
            <person name="Miyauchi S."/>
            <person name="Morin E."/>
            <person name="Drula E."/>
            <person name="Courty P.E."/>
            <person name="Kohler A."/>
            <person name="Kuo A."/>
            <person name="LaButti K."/>
            <person name="Pangilinan J."/>
            <person name="Lipzen A."/>
            <person name="Riley R."/>
            <person name="Andreopoulos W."/>
            <person name="He G."/>
            <person name="Johnson J."/>
            <person name="Nolan M."/>
            <person name="Tritt A."/>
            <person name="Barry K.W."/>
            <person name="Grigoriev I.V."/>
            <person name="Nagy L.G."/>
            <person name="Hibbett D."/>
            <person name="Henrissat B."/>
            <person name="Matheny P.B."/>
            <person name="Labbe J."/>
            <person name="Martin F.M."/>
        </authorList>
    </citation>
    <scope>NUCLEOTIDE SEQUENCE</scope>
    <source>
        <strain evidence="3">BPL690</strain>
    </source>
</reference>
<dbReference type="AlphaFoldDB" id="A0AAD4M5B6"/>
<dbReference type="GO" id="GO:0005092">
    <property type="term" value="F:GDP-dissociation inhibitor activity"/>
    <property type="evidence" value="ECO:0007669"/>
    <property type="project" value="InterPro"/>
</dbReference>
<proteinExistence type="inferred from homology"/>
<dbReference type="Pfam" id="PF00996">
    <property type="entry name" value="GDI"/>
    <property type="match status" value="1"/>
</dbReference>
<keyword evidence="4" id="KW-1185">Reference proteome</keyword>
<dbReference type="Proteomes" id="UP001203297">
    <property type="component" value="Unassembled WGS sequence"/>
</dbReference>
<dbReference type="SUPFAM" id="SSF54373">
    <property type="entry name" value="FAD-linked reductases, C-terminal domain"/>
    <property type="match status" value="1"/>
</dbReference>
<protein>
    <submittedName>
        <fullName evidence="3">GDP dissociation inhibitor-domain-containing protein</fullName>
    </submittedName>
</protein>
<dbReference type="EMBL" id="WTXG01000012">
    <property type="protein sequence ID" value="KAI0301953.1"/>
    <property type="molecule type" value="Genomic_DNA"/>
</dbReference>
<dbReference type="PANTHER" id="PTHR11787">
    <property type="entry name" value="RAB GDP-DISSOCIATION INHIBITOR"/>
    <property type="match status" value="1"/>
</dbReference>
<gene>
    <name evidence="3" type="ORF">B0F90DRAFT_270325</name>
</gene>
<dbReference type="SUPFAM" id="SSF51905">
    <property type="entry name" value="FAD/NAD(P)-binding domain"/>
    <property type="match status" value="1"/>
</dbReference>
<accession>A0AAD4M5B6</accession>
<dbReference type="PANTHER" id="PTHR11787:SF4">
    <property type="entry name" value="CHM, RAB ESCORT PROTEIN 1"/>
    <property type="match status" value="1"/>
</dbReference>
<feature type="region of interest" description="Disordered" evidence="2">
    <location>
        <begin position="348"/>
        <end position="373"/>
    </location>
</feature>
<dbReference type="InterPro" id="IPR018203">
    <property type="entry name" value="GDP_dissociation_inhibitor"/>
</dbReference>
<evidence type="ECO:0000256" key="1">
    <source>
        <dbReference type="ARBA" id="ARBA00005593"/>
    </source>
</evidence>
<dbReference type="Gene3D" id="3.30.519.10">
    <property type="entry name" value="Guanine Nucleotide Dissociation Inhibitor, domain 2"/>
    <property type="match status" value="1"/>
</dbReference>
<name>A0AAD4M5B6_9AGAM</name>
<sequence>MTDLDGNFDVIIFGTGLVESIVAAALSKAGVKVAHLDNNPYYGGNEASLNLDELASWADSRSTSSENPETVFGYLAAQRNKFFSISRSSLIPDHSRHYSISLAPSLIPSVGPLISSLIASGVSRYGGYRLLERVGIYSSGSGLQNVPGSKEDIFRSSLSLIEKRRLMRFLVFASGEFEGSKELQGYEQTAFPEFLKSKFSLTHEMMDAIVYALAFCSSDTDSTLFALTRLRSYLRSAGRYGASPFLVGHYGGLGEIAQGFCRVSAVNGGVYILDKKAKKITTPSSTSGDKFVVQLDDIPEPLTADVLVTAPDQIFESLHLPQVQDTPSSLLARCIAIIDKPIPFPPFLSSGDGSSEGETEWASTTGDEDADEPSLVPGAPSGAHVEAPPIDTSVIIFPPSSVNGGSSTKAAQAFITGAGTLSAPQGKYVVYLSVPILDDEDPEPLIEPYLGAILSLAYASEPLFKLTYAQRVSFPPSSTTDQSSISVSPAPPPHLAEISDFASSAAETLYFRIIDILKLRSPQAWTTESSGGASEGGDVFSELKVPMWPPLESSREDEGGEE</sequence>
<organism evidence="3 4">
    <name type="scientific">Multifurca ochricompacta</name>
    <dbReference type="NCBI Taxonomy" id="376703"/>
    <lineage>
        <taxon>Eukaryota</taxon>
        <taxon>Fungi</taxon>
        <taxon>Dikarya</taxon>
        <taxon>Basidiomycota</taxon>
        <taxon>Agaricomycotina</taxon>
        <taxon>Agaricomycetes</taxon>
        <taxon>Russulales</taxon>
        <taxon>Russulaceae</taxon>
        <taxon>Multifurca</taxon>
    </lineage>
</organism>
<dbReference type="GO" id="GO:0005829">
    <property type="term" value="C:cytosol"/>
    <property type="evidence" value="ECO:0007669"/>
    <property type="project" value="TreeGrafter"/>
</dbReference>
<evidence type="ECO:0000256" key="2">
    <source>
        <dbReference type="SAM" id="MobiDB-lite"/>
    </source>
</evidence>
<comment type="caution">
    <text evidence="3">The sequence shown here is derived from an EMBL/GenBank/DDBJ whole genome shotgun (WGS) entry which is preliminary data.</text>
</comment>
<feature type="compositionally biased region" description="Basic and acidic residues" evidence="2">
    <location>
        <begin position="553"/>
        <end position="562"/>
    </location>
</feature>
<dbReference type="InterPro" id="IPR036188">
    <property type="entry name" value="FAD/NAD-bd_sf"/>
</dbReference>
<evidence type="ECO:0000313" key="3">
    <source>
        <dbReference type="EMBL" id="KAI0301953.1"/>
    </source>
</evidence>
<dbReference type="GO" id="GO:0016192">
    <property type="term" value="P:vesicle-mediated transport"/>
    <property type="evidence" value="ECO:0007669"/>
    <property type="project" value="TreeGrafter"/>
</dbReference>
<dbReference type="PRINTS" id="PR00891">
    <property type="entry name" value="RABGDIREP"/>
</dbReference>
<dbReference type="GO" id="GO:0005634">
    <property type="term" value="C:nucleus"/>
    <property type="evidence" value="ECO:0007669"/>
    <property type="project" value="TreeGrafter"/>
</dbReference>
<dbReference type="GO" id="GO:0007264">
    <property type="term" value="P:small GTPase-mediated signal transduction"/>
    <property type="evidence" value="ECO:0007669"/>
    <property type="project" value="InterPro"/>
</dbReference>